<evidence type="ECO:0000256" key="1">
    <source>
        <dbReference type="SAM" id="Phobius"/>
    </source>
</evidence>
<evidence type="ECO:0000313" key="3">
    <source>
        <dbReference type="Proteomes" id="UP001346869"/>
    </source>
</evidence>
<keyword evidence="1" id="KW-1133">Transmembrane helix</keyword>
<dbReference type="AlphaFoldDB" id="A0AAN8AAB9"/>
<name>A0AAN8AAB9_ELEMC</name>
<proteinExistence type="predicted"/>
<reference evidence="2 3" key="1">
    <citation type="journal article" date="2023" name="Genes (Basel)">
        <title>Chromosome-Level Genome Assembly and Circadian Gene Repertoire of the Patagonia Blennie Eleginops maclovinus-The Closest Ancestral Proxy of Antarctic Cryonotothenioids.</title>
        <authorList>
            <person name="Cheng C.C."/>
            <person name="Rivera-Colon A.G."/>
            <person name="Minhas B.F."/>
            <person name="Wilson L."/>
            <person name="Rayamajhi N."/>
            <person name="Vargas-Chacoff L."/>
            <person name="Catchen J.M."/>
        </authorList>
    </citation>
    <scope>NUCLEOTIDE SEQUENCE [LARGE SCALE GENOMIC DNA]</scope>
    <source>
        <strain evidence="2">JMC-PN-2008</strain>
    </source>
</reference>
<dbReference type="EMBL" id="JAUZQC010000025">
    <property type="protein sequence ID" value="KAK5848624.1"/>
    <property type="molecule type" value="Genomic_DNA"/>
</dbReference>
<protein>
    <submittedName>
        <fullName evidence="2">Uncharacterized protein</fullName>
    </submittedName>
</protein>
<keyword evidence="3" id="KW-1185">Reference proteome</keyword>
<accession>A0AAN8AAB9</accession>
<organism evidence="2 3">
    <name type="scientific">Eleginops maclovinus</name>
    <name type="common">Patagonian blennie</name>
    <name type="synonym">Eleginus maclovinus</name>
    <dbReference type="NCBI Taxonomy" id="56733"/>
    <lineage>
        <taxon>Eukaryota</taxon>
        <taxon>Metazoa</taxon>
        <taxon>Chordata</taxon>
        <taxon>Craniata</taxon>
        <taxon>Vertebrata</taxon>
        <taxon>Euteleostomi</taxon>
        <taxon>Actinopterygii</taxon>
        <taxon>Neopterygii</taxon>
        <taxon>Teleostei</taxon>
        <taxon>Neoteleostei</taxon>
        <taxon>Acanthomorphata</taxon>
        <taxon>Eupercaria</taxon>
        <taxon>Perciformes</taxon>
        <taxon>Notothenioidei</taxon>
        <taxon>Eleginopidae</taxon>
        <taxon>Eleginops</taxon>
    </lineage>
</organism>
<gene>
    <name evidence="2" type="ORF">PBY51_006222</name>
</gene>
<keyword evidence="1" id="KW-0472">Membrane</keyword>
<dbReference type="Proteomes" id="UP001346869">
    <property type="component" value="Unassembled WGS sequence"/>
</dbReference>
<feature type="transmembrane region" description="Helical" evidence="1">
    <location>
        <begin position="7"/>
        <end position="28"/>
    </location>
</feature>
<sequence>MKGSSPAYCDLLMLSGWLLSSLIPYPLLTLPSLPVFPSSLMWSWEAFGTVAGAAVTSEADHLNWSPWGRPLGGAEQGSNCGGMLERTHAGLV</sequence>
<comment type="caution">
    <text evidence="2">The sequence shown here is derived from an EMBL/GenBank/DDBJ whole genome shotgun (WGS) entry which is preliminary data.</text>
</comment>
<keyword evidence="1" id="KW-0812">Transmembrane</keyword>
<evidence type="ECO:0000313" key="2">
    <source>
        <dbReference type="EMBL" id="KAK5848624.1"/>
    </source>
</evidence>
<reference evidence="2 3" key="2">
    <citation type="journal article" date="2023" name="Mol. Biol. Evol.">
        <title>Genomics of Secondarily Temperate Adaptation in the Only Non-Antarctic Icefish.</title>
        <authorList>
            <person name="Rivera-Colon A.G."/>
            <person name="Rayamajhi N."/>
            <person name="Minhas B.F."/>
            <person name="Madrigal G."/>
            <person name="Bilyk K.T."/>
            <person name="Yoon V."/>
            <person name="Hune M."/>
            <person name="Gregory S."/>
            <person name="Cheng C.H.C."/>
            <person name="Catchen J.M."/>
        </authorList>
    </citation>
    <scope>NUCLEOTIDE SEQUENCE [LARGE SCALE GENOMIC DNA]</scope>
    <source>
        <strain evidence="2">JMC-PN-2008</strain>
    </source>
</reference>